<organism evidence="3 4">
    <name type="scientific">Ruminiclostridium papyrosolvens C7</name>
    <dbReference type="NCBI Taxonomy" id="1330534"/>
    <lineage>
        <taxon>Bacteria</taxon>
        <taxon>Bacillati</taxon>
        <taxon>Bacillota</taxon>
        <taxon>Clostridia</taxon>
        <taxon>Eubacteriales</taxon>
        <taxon>Oscillospiraceae</taxon>
        <taxon>Ruminiclostridium</taxon>
    </lineage>
</organism>
<evidence type="ECO:0000313" key="3">
    <source>
        <dbReference type="EMBL" id="EPR11672.1"/>
    </source>
</evidence>
<dbReference type="STRING" id="1330534.L323_11065"/>
<evidence type="ECO:0000256" key="2">
    <source>
        <dbReference type="SAM" id="Phobius"/>
    </source>
</evidence>
<dbReference type="RefSeq" id="WP_020815727.1">
    <property type="nucleotide sequence ID" value="NZ_ATAY01000034.1"/>
</dbReference>
<keyword evidence="2" id="KW-0472">Membrane</keyword>
<feature type="compositionally biased region" description="Low complexity" evidence="1">
    <location>
        <begin position="37"/>
        <end position="62"/>
    </location>
</feature>
<evidence type="ECO:0000256" key="1">
    <source>
        <dbReference type="SAM" id="MobiDB-lite"/>
    </source>
</evidence>
<protein>
    <recommendedName>
        <fullName evidence="5">GerMN domain-containing protein</fullName>
    </recommendedName>
</protein>
<sequence length="214" mass="23353">MNNSKKLKAIVAVLFCFIIILVILLVYAVGQSKEPSESSSTPSNSSTTASQTTLSQTTGSQTIVSQTTPANETMELKLYYYDADDYEKPKEIRNIITDKKLYETDLTSAINNVLSSTDIKINKAVLDGKNITIDLPKETVKKFNSGSAGGITHTNILAMTVLNLSGVEQMQVTMDGEAGIESDHFSFNGTFIKPEEGKKYTFSPSDNPGKTLEF</sequence>
<dbReference type="PATRIC" id="fig|1330534.3.peg.2210"/>
<dbReference type="AlphaFoldDB" id="U4R0N7"/>
<feature type="transmembrane region" description="Helical" evidence="2">
    <location>
        <begin position="7"/>
        <end position="30"/>
    </location>
</feature>
<evidence type="ECO:0000313" key="4">
    <source>
        <dbReference type="Proteomes" id="UP000016860"/>
    </source>
</evidence>
<proteinExistence type="predicted"/>
<accession>U4R0N7</accession>
<comment type="caution">
    <text evidence="3">The sequence shown here is derived from an EMBL/GenBank/DDBJ whole genome shotgun (WGS) entry which is preliminary data.</text>
</comment>
<feature type="region of interest" description="Disordered" evidence="1">
    <location>
        <begin position="34"/>
        <end position="66"/>
    </location>
</feature>
<dbReference type="Proteomes" id="UP000016860">
    <property type="component" value="Unassembled WGS sequence"/>
</dbReference>
<keyword evidence="2" id="KW-0812">Transmembrane</keyword>
<gene>
    <name evidence="3" type="ORF">L323_11065</name>
</gene>
<keyword evidence="2" id="KW-1133">Transmembrane helix</keyword>
<dbReference type="EMBL" id="ATAY01000034">
    <property type="protein sequence ID" value="EPR11672.1"/>
    <property type="molecule type" value="Genomic_DNA"/>
</dbReference>
<dbReference type="OrthoDB" id="1739592at2"/>
<name>U4R0N7_9FIRM</name>
<evidence type="ECO:0008006" key="5">
    <source>
        <dbReference type="Google" id="ProtNLM"/>
    </source>
</evidence>
<reference evidence="3 4" key="1">
    <citation type="journal article" date="2013" name="Genome Announc.">
        <title>Draft Genome Sequence of the Cellulolytic Bacterium Clostridium papyrosolvens C7 (ATCC 700395).</title>
        <authorList>
            <person name="Zepeda V."/>
            <person name="Dassa B."/>
            <person name="Borovok I."/>
            <person name="Lamed R."/>
            <person name="Bayer E.A."/>
            <person name="Cate J.H."/>
        </authorList>
    </citation>
    <scope>NUCLEOTIDE SEQUENCE [LARGE SCALE GENOMIC DNA]</scope>
    <source>
        <strain evidence="3 4">C7</strain>
    </source>
</reference>